<organism evidence="1 2">
    <name type="scientific">Halobium palmae</name>
    <dbReference type="NCBI Taxonomy" id="1776492"/>
    <lineage>
        <taxon>Archaea</taxon>
        <taxon>Methanobacteriati</taxon>
        <taxon>Methanobacteriota</taxon>
        <taxon>Stenosarchaea group</taxon>
        <taxon>Halobacteria</taxon>
        <taxon>Halobacteriales</taxon>
        <taxon>Haloferacaceae</taxon>
        <taxon>Halobium</taxon>
    </lineage>
</organism>
<dbReference type="AlphaFoldDB" id="A0ABD5S1W3"/>
<name>A0ABD5S1W3_9EURY</name>
<reference evidence="1 2" key="1">
    <citation type="journal article" date="2019" name="Int. J. Syst. Evol. Microbiol.">
        <title>The Global Catalogue of Microorganisms (GCM) 10K type strain sequencing project: providing services to taxonomists for standard genome sequencing and annotation.</title>
        <authorList>
            <consortium name="The Broad Institute Genomics Platform"/>
            <consortium name="The Broad Institute Genome Sequencing Center for Infectious Disease"/>
            <person name="Wu L."/>
            <person name="Ma J."/>
        </authorList>
    </citation>
    <scope>NUCLEOTIDE SEQUENCE [LARGE SCALE GENOMIC DNA]</scope>
    <source>
        <strain evidence="1 2">NBRC 111368</strain>
    </source>
</reference>
<evidence type="ECO:0000313" key="1">
    <source>
        <dbReference type="EMBL" id="MFC6725600.1"/>
    </source>
</evidence>
<dbReference type="InterPro" id="IPR043899">
    <property type="entry name" value="DUF5789"/>
</dbReference>
<dbReference type="Pfam" id="PF19102">
    <property type="entry name" value="DUF5789"/>
    <property type="match status" value="1"/>
</dbReference>
<comment type="caution">
    <text evidence="1">The sequence shown here is derived from an EMBL/GenBank/DDBJ whole genome shotgun (WGS) entry which is preliminary data.</text>
</comment>
<proteinExistence type="predicted"/>
<gene>
    <name evidence="1" type="ORF">ACFQE1_14745</name>
</gene>
<dbReference type="Proteomes" id="UP001596328">
    <property type="component" value="Unassembled WGS sequence"/>
</dbReference>
<dbReference type="EMBL" id="JBHSWU010000608">
    <property type="protein sequence ID" value="MFC6725600.1"/>
    <property type="molecule type" value="Genomic_DNA"/>
</dbReference>
<accession>A0ABD5S1W3</accession>
<protein>
    <submittedName>
        <fullName evidence="1">DUF2795 domain-containing protein</fullName>
    </submittedName>
</protein>
<keyword evidence="2" id="KW-1185">Reference proteome</keyword>
<sequence>MHLEGTGDLIDDHSYPATSAEMIAAYGDSEIELQDGTETLGTVLGRLGPETYHSAQDVRDALYTGVGHEAIGRRFYSDRDAYALGENGPEQVSF</sequence>
<evidence type="ECO:0000313" key="2">
    <source>
        <dbReference type="Proteomes" id="UP001596328"/>
    </source>
</evidence>